<dbReference type="InterPro" id="IPR046357">
    <property type="entry name" value="PPIase_dom_sf"/>
</dbReference>
<dbReference type="PANTHER" id="PTHR47245">
    <property type="entry name" value="PEPTIDYLPROLYL ISOMERASE"/>
    <property type="match status" value="1"/>
</dbReference>
<dbReference type="Proteomes" id="UP000229966">
    <property type="component" value="Unassembled WGS sequence"/>
</dbReference>
<reference evidence="5" key="1">
    <citation type="submission" date="2017-09" db="EMBL/GenBank/DDBJ databases">
        <title>Depth-based differentiation of microbial function through sediment-hosted aquifers and enrichment of novel symbionts in the deep terrestrial subsurface.</title>
        <authorList>
            <person name="Probst A.J."/>
            <person name="Ladd B."/>
            <person name="Jarett J.K."/>
            <person name="Geller-Mcgrath D.E."/>
            <person name="Sieber C.M.K."/>
            <person name="Emerson J.B."/>
            <person name="Anantharaman K."/>
            <person name="Thomas B.C."/>
            <person name="Malmstrom R."/>
            <person name="Stieglmeier M."/>
            <person name="Klingl A."/>
            <person name="Woyke T."/>
            <person name="Ryan C.M."/>
            <person name="Banfield J.F."/>
        </authorList>
    </citation>
    <scope>NUCLEOTIDE SEQUENCE [LARGE SCALE GENOMIC DNA]</scope>
</reference>
<keyword evidence="1" id="KW-0413">Isomerase</keyword>
<evidence type="ECO:0000313" key="5">
    <source>
        <dbReference type="Proteomes" id="UP000229966"/>
    </source>
</evidence>
<dbReference type="Pfam" id="PF00639">
    <property type="entry name" value="Rotamase"/>
    <property type="match status" value="1"/>
</dbReference>
<evidence type="ECO:0000313" key="4">
    <source>
        <dbReference type="EMBL" id="PIV25693.1"/>
    </source>
</evidence>
<accession>A0A2M7CJ55</accession>
<sequence>MKFNLFNKKKKAKNQGKRDGRFLRMRKKIKGCYDKYISFKAVQSLEKPWFTIWVILILYLLGLIGTSVSVYSFKVNSPGVRLLLKIFPLPAVIIDSQAVPVDEVYERMEYIQNFNQVSQQEMPSEAELREQVMGQLIDDYFYRIGAIDAGVMVSSVDVEAVYQEKIVKENGGEEAVKNAVESLYGMTIADLKRLIRVQLIKEKVASDGLEQVDLKMIVVADEATGKKVIEEISKGKSFEDGAREYSRDEKSKGQGGAVGWVARGQLDDPAFVEKLFTLPIGELVKEPINSQFGYTVVRVDGKKGQIEKSIDRWMDDLQKSTRVWRLLK</sequence>
<evidence type="ECO:0000256" key="1">
    <source>
        <dbReference type="PROSITE-ProRule" id="PRU00278"/>
    </source>
</evidence>
<proteinExistence type="predicted"/>
<dbReference type="EMBL" id="PEUM01000009">
    <property type="protein sequence ID" value="PIV25693.1"/>
    <property type="molecule type" value="Genomic_DNA"/>
</dbReference>
<dbReference type="InterPro" id="IPR027304">
    <property type="entry name" value="Trigger_fact/SurA_dom_sf"/>
</dbReference>
<organism evidence="4 5">
    <name type="scientific">Candidatus Berkelbacteria bacterium CG03_land_8_20_14_0_80_40_36</name>
    <dbReference type="NCBI Taxonomy" id="1974509"/>
    <lineage>
        <taxon>Bacteria</taxon>
        <taxon>Candidatus Berkelbacteria</taxon>
    </lineage>
</organism>
<evidence type="ECO:0000259" key="3">
    <source>
        <dbReference type="PROSITE" id="PS50198"/>
    </source>
</evidence>
<name>A0A2M7CJ55_9BACT</name>
<dbReference type="Gene3D" id="1.10.4030.10">
    <property type="entry name" value="Porin chaperone SurA, peptide-binding domain"/>
    <property type="match status" value="1"/>
</dbReference>
<keyword evidence="2" id="KW-0812">Transmembrane</keyword>
<keyword evidence="1" id="KW-0697">Rotamase</keyword>
<gene>
    <name evidence="4" type="ORF">COS38_00280</name>
</gene>
<dbReference type="AlphaFoldDB" id="A0A2M7CJ55"/>
<protein>
    <recommendedName>
        <fullName evidence="3">PpiC domain-containing protein</fullName>
    </recommendedName>
</protein>
<dbReference type="Gene3D" id="3.10.50.40">
    <property type="match status" value="1"/>
</dbReference>
<dbReference type="InterPro" id="IPR050245">
    <property type="entry name" value="PrsA_foldase"/>
</dbReference>
<feature type="domain" description="PpiC" evidence="3">
    <location>
        <begin position="209"/>
        <end position="301"/>
    </location>
</feature>
<evidence type="ECO:0000256" key="2">
    <source>
        <dbReference type="SAM" id="Phobius"/>
    </source>
</evidence>
<keyword evidence="2" id="KW-1133">Transmembrane helix</keyword>
<dbReference type="SUPFAM" id="SSF109998">
    <property type="entry name" value="Triger factor/SurA peptide-binding domain-like"/>
    <property type="match status" value="1"/>
</dbReference>
<dbReference type="SUPFAM" id="SSF54534">
    <property type="entry name" value="FKBP-like"/>
    <property type="match status" value="1"/>
</dbReference>
<comment type="caution">
    <text evidence="4">The sequence shown here is derived from an EMBL/GenBank/DDBJ whole genome shotgun (WGS) entry which is preliminary data.</text>
</comment>
<feature type="transmembrane region" description="Helical" evidence="2">
    <location>
        <begin position="50"/>
        <end position="73"/>
    </location>
</feature>
<dbReference type="PANTHER" id="PTHR47245:SF2">
    <property type="entry name" value="PEPTIDYL-PROLYL CIS-TRANS ISOMERASE HP_0175-RELATED"/>
    <property type="match status" value="1"/>
</dbReference>
<dbReference type="InterPro" id="IPR000297">
    <property type="entry name" value="PPIase_PpiC"/>
</dbReference>
<keyword evidence="2" id="KW-0472">Membrane</keyword>
<dbReference type="PROSITE" id="PS50198">
    <property type="entry name" value="PPIC_PPIASE_2"/>
    <property type="match status" value="1"/>
</dbReference>
<dbReference type="GO" id="GO:0003755">
    <property type="term" value="F:peptidyl-prolyl cis-trans isomerase activity"/>
    <property type="evidence" value="ECO:0007669"/>
    <property type="project" value="UniProtKB-KW"/>
</dbReference>